<dbReference type="InterPro" id="IPR003591">
    <property type="entry name" value="Leu-rich_rpt_typical-subtyp"/>
</dbReference>
<evidence type="ECO:0000313" key="7">
    <source>
        <dbReference type="Proteomes" id="UP000235145"/>
    </source>
</evidence>
<dbReference type="InterPro" id="IPR000157">
    <property type="entry name" value="TIR_dom"/>
</dbReference>
<dbReference type="InterPro" id="IPR035897">
    <property type="entry name" value="Toll_tir_struct_dom_sf"/>
</dbReference>
<sequence>MASSSTSSMQKSFKYDVFLSFRGIDTRKNFVDHLYHALQQQGIYTYKDDMRIKKRKRISDELIGSIQDSKFYIIVFSKNYASSPWCLDELVKIMECHKTTQHNVYPVFYDVEPTEVRKQSGAVGEAFAKHEKAEAAEKWSEAMKEAADLAGLELKNTADGHEAKFIQKIVEDISLELHTINFSFDKKLVGIETRVNDFVSSLDLGINDVRMIGIKGMGGAGKTTLARAVFDKISFRFEDKSFVENVREVTNTPLSGLKSLQEQILSDVLNDKDIRVSGVHEGQNILKRRMRGRKVLIALDDVDDIEQLEALAGEHDWFKSGSRIIITTRDEQVLLAHRVTLIHDVNLLSDKEASCLFSRYAFGREIPVQGYQELAEQVVHYASGLPLTIKVLGSLLFGKDKAEWKDALERLKTIPLAKTLKILELSYTALEEDYKEIFLDVACIMKGGTRKDQVIKVLESCGFCAKIGLRVLQLKSLITVDVYRGYEFVSMHDHLREMGMNIVRRLHPKMPKKHSRLWKNDEIEHILANDLGTEETRCIRLYTEKLDPYILIKGLAKMKALRFLYVDMRDCLWNLELDTFSPSFPDTLEYLSFNQYPFTSLPKTFQASNLVTLEMRRSKIILLWEGGERKVLEKLRFLDLSYSKLKTLDLRLVPNLETLTLTGCSDLVEFPDGIWKLESLKSLELDGCKLLEKLSEDLHRLRYLEKLNLSSTSIEYLPESISILKHLKYLQLDRCQSIEKLPEDLGQLKSLEHLSLSSTKIQHLPDSIYMLKHLESLNLDNCTLLEKIPEDLGQLESLEHLTLSYTKIQYLPDSICMLKRLESLKLTNCQLLEKLPEDLGQLESLEQLSLSSTKIKHLPNSICMLKHLKSLELNFILLEELPEDLGQLESLENLTLSSTKIQHLPDSICMLKHLKSLNLGDCWFLEKLPEDLGQLKCLDKLHISYTKIKHFPDSISMLKHLKVLKLHDWASFEMLPEDLSGLRCLKVLLMLSTKIRHLPDSICMLKHLKLLSLAQCWLLEKLPDDIGRLEFLEKLRLHHTKIKYLPDSISMLKHLKVLKLDECQLLEMLPEDLGGLDCLEVLRLSYTKIRNLPDSICMLKHLEYLDLDHCSLLEKLPEDLSGLVCLQVLRLPYTYIRYLPDSICMLKQLRVLNLCECSLLEKLPEDLGELESLEFLNIVGTSVWFIPQGIHNLIVGLHFCGSRRLLHSFGFDVEDEDVNEDKYIYEYEDDYEDQYGYGYEYDDEEEDEML</sequence>
<dbReference type="SUPFAM" id="SSF52058">
    <property type="entry name" value="L domain-like"/>
    <property type="match status" value="3"/>
</dbReference>
<dbReference type="InterPro" id="IPR055414">
    <property type="entry name" value="LRR_R13L4/SHOC2-like"/>
</dbReference>
<keyword evidence="4" id="KW-0520">NAD</keyword>
<dbReference type="InterPro" id="IPR001611">
    <property type="entry name" value="Leu-rich_rpt"/>
</dbReference>
<dbReference type="GO" id="GO:0043531">
    <property type="term" value="F:ADP binding"/>
    <property type="evidence" value="ECO:0007669"/>
    <property type="project" value="InterPro"/>
</dbReference>
<accession>A0A9R1WPI7</accession>
<feature type="domain" description="TIR" evidence="5">
    <location>
        <begin position="13"/>
        <end position="177"/>
    </location>
</feature>
<evidence type="ECO:0000256" key="3">
    <source>
        <dbReference type="ARBA" id="ARBA00022821"/>
    </source>
</evidence>
<proteinExistence type="predicted"/>
<dbReference type="PANTHER" id="PTHR11017">
    <property type="entry name" value="LEUCINE-RICH REPEAT-CONTAINING PROTEIN"/>
    <property type="match status" value="1"/>
</dbReference>
<dbReference type="SMART" id="SM00255">
    <property type="entry name" value="TIR"/>
    <property type="match status" value="1"/>
</dbReference>
<dbReference type="PROSITE" id="PS50104">
    <property type="entry name" value="TIR"/>
    <property type="match status" value="1"/>
</dbReference>
<dbReference type="Pfam" id="PF00560">
    <property type="entry name" value="LRR_1"/>
    <property type="match status" value="1"/>
</dbReference>
<dbReference type="PRINTS" id="PR00364">
    <property type="entry name" value="DISEASERSIST"/>
</dbReference>
<dbReference type="Gene3D" id="3.40.50.300">
    <property type="entry name" value="P-loop containing nucleotide triphosphate hydrolases"/>
    <property type="match status" value="1"/>
</dbReference>
<dbReference type="InterPro" id="IPR032675">
    <property type="entry name" value="LRR_dom_sf"/>
</dbReference>
<keyword evidence="3" id="KW-0611">Plant defense</keyword>
<name>A0A9R1WPI7_LACSA</name>
<dbReference type="InterPro" id="IPR027417">
    <property type="entry name" value="P-loop_NTPase"/>
</dbReference>
<dbReference type="InterPro" id="IPR058192">
    <property type="entry name" value="WHD_ROQ1-like"/>
</dbReference>
<evidence type="ECO:0000259" key="5">
    <source>
        <dbReference type="PROSITE" id="PS50104"/>
    </source>
</evidence>
<dbReference type="InterPro" id="IPR042197">
    <property type="entry name" value="Apaf_helical"/>
</dbReference>
<dbReference type="Gene3D" id="3.40.50.10140">
    <property type="entry name" value="Toll/interleukin-1 receptor homology (TIR) domain"/>
    <property type="match status" value="1"/>
</dbReference>
<keyword evidence="1" id="KW-0433">Leucine-rich repeat</keyword>
<dbReference type="Proteomes" id="UP000235145">
    <property type="component" value="Unassembled WGS sequence"/>
</dbReference>
<dbReference type="InterPro" id="IPR002182">
    <property type="entry name" value="NB-ARC"/>
</dbReference>
<evidence type="ECO:0000256" key="1">
    <source>
        <dbReference type="ARBA" id="ARBA00022614"/>
    </source>
</evidence>
<dbReference type="FunFam" id="3.40.50.10140:FF:000007">
    <property type="entry name" value="Disease resistance protein (TIR-NBS-LRR class)"/>
    <property type="match status" value="1"/>
</dbReference>
<dbReference type="GO" id="GO:0007165">
    <property type="term" value="P:signal transduction"/>
    <property type="evidence" value="ECO:0007669"/>
    <property type="project" value="InterPro"/>
</dbReference>
<keyword evidence="7" id="KW-1185">Reference proteome</keyword>
<dbReference type="Gene3D" id="1.10.8.430">
    <property type="entry name" value="Helical domain of apoptotic protease-activating factors"/>
    <property type="match status" value="1"/>
</dbReference>
<gene>
    <name evidence="6" type="ORF">LSAT_V11C900492250</name>
</gene>
<dbReference type="GO" id="GO:0006952">
    <property type="term" value="P:defense response"/>
    <property type="evidence" value="ECO:0007669"/>
    <property type="project" value="UniProtKB-KW"/>
</dbReference>
<organism evidence="6 7">
    <name type="scientific">Lactuca sativa</name>
    <name type="common">Garden lettuce</name>
    <dbReference type="NCBI Taxonomy" id="4236"/>
    <lineage>
        <taxon>Eukaryota</taxon>
        <taxon>Viridiplantae</taxon>
        <taxon>Streptophyta</taxon>
        <taxon>Embryophyta</taxon>
        <taxon>Tracheophyta</taxon>
        <taxon>Spermatophyta</taxon>
        <taxon>Magnoliopsida</taxon>
        <taxon>eudicotyledons</taxon>
        <taxon>Gunneridae</taxon>
        <taxon>Pentapetalae</taxon>
        <taxon>asterids</taxon>
        <taxon>campanulids</taxon>
        <taxon>Asterales</taxon>
        <taxon>Asteraceae</taxon>
        <taxon>Cichorioideae</taxon>
        <taxon>Cichorieae</taxon>
        <taxon>Lactucinae</taxon>
        <taxon>Lactuca</taxon>
    </lineage>
</organism>
<dbReference type="Pfam" id="PF00931">
    <property type="entry name" value="NB-ARC"/>
    <property type="match status" value="1"/>
</dbReference>
<dbReference type="Pfam" id="PF23282">
    <property type="entry name" value="WHD_ROQ1"/>
    <property type="match status" value="1"/>
</dbReference>
<dbReference type="Gene3D" id="3.80.10.10">
    <property type="entry name" value="Ribonuclease Inhibitor"/>
    <property type="match status" value="4"/>
</dbReference>
<evidence type="ECO:0000256" key="4">
    <source>
        <dbReference type="ARBA" id="ARBA00023027"/>
    </source>
</evidence>
<evidence type="ECO:0000313" key="6">
    <source>
        <dbReference type="EMBL" id="KAJ0186445.1"/>
    </source>
</evidence>
<dbReference type="Pfam" id="PF01582">
    <property type="entry name" value="TIR"/>
    <property type="match status" value="1"/>
</dbReference>
<dbReference type="SUPFAM" id="SSF52540">
    <property type="entry name" value="P-loop containing nucleoside triphosphate hydrolases"/>
    <property type="match status" value="1"/>
</dbReference>
<dbReference type="Gramene" id="rna-gnl|WGS:NBSK|LSAT_9X91361_mrna">
    <property type="protein sequence ID" value="cds-PLY69020.1"/>
    <property type="gene ID" value="gene-LSAT_9X91361"/>
</dbReference>
<dbReference type="SMART" id="SM00369">
    <property type="entry name" value="LRR_TYP"/>
    <property type="match status" value="13"/>
</dbReference>
<reference evidence="6 7" key="1">
    <citation type="journal article" date="2017" name="Nat. Commun.">
        <title>Genome assembly with in vitro proximity ligation data and whole-genome triplication in lettuce.</title>
        <authorList>
            <person name="Reyes-Chin-Wo S."/>
            <person name="Wang Z."/>
            <person name="Yang X."/>
            <person name="Kozik A."/>
            <person name="Arikit S."/>
            <person name="Song C."/>
            <person name="Xia L."/>
            <person name="Froenicke L."/>
            <person name="Lavelle D.O."/>
            <person name="Truco M.J."/>
            <person name="Xia R."/>
            <person name="Zhu S."/>
            <person name="Xu C."/>
            <person name="Xu H."/>
            <person name="Xu X."/>
            <person name="Cox K."/>
            <person name="Korf I."/>
            <person name="Meyers B.C."/>
            <person name="Michelmore R.W."/>
        </authorList>
    </citation>
    <scope>NUCLEOTIDE SEQUENCE [LARGE SCALE GENOMIC DNA]</scope>
    <source>
        <strain evidence="7">cv. Salinas</strain>
        <tissue evidence="6">Seedlings</tissue>
    </source>
</reference>
<dbReference type="Pfam" id="PF23598">
    <property type="entry name" value="LRR_14"/>
    <property type="match status" value="4"/>
</dbReference>
<protein>
    <recommendedName>
        <fullName evidence="5">TIR domain-containing protein</fullName>
    </recommendedName>
</protein>
<dbReference type="InterPro" id="IPR044974">
    <property type="entry name" value="Disease_R_plants"/>
</dbReference>
<keyword evidence="2" id="KW-0677">Repeat</keyword>
<dbReference type="AlphaFoldDB" id="A0A9R1WPI7"/>
<dbReference type="GO" id="GO:0051707">
    <property type="term" value="P:response to other organism"/>
    <property type="evidence" value="ECO:0007669"/>
    <property type="project" value="UniProtKB-ARBA"/>
</dbReference>
<dbReference type="EMBL" id="NBSK02000009">
    <property type="protein sequence ID" value="KAJ0186445.1"/>
    <property type="molecule type" value="Genomic_DNA"/>
</dbReference>
<dbReference type="PANTHER" id="PTHR11017:SF544">
    <property type="entry name" value="ADP-RIBOSYL CYCLASE_CYCLIC ADP-RIBOSE HYDROLASE"/>
    <property type="match status" value="1"/>
</dbReference>
<comment type="caution">
    <text evidence="6">The sequence shown here is derived from an EMBL/GenBank/DDBJ whole genome shotgun (WGS) entry which is preliminary data.</text>
</comment>
<evidence type="ECO:0000256" key="2">
    <source>
        <dbReference type="ARBA" id="ARBA00022737"/>
    </source>
</evidence>
<dbReference type="SUPFAM" id="SSF52200">
    <property type="entry name" value="Toll/Interleukin receptor TIR domain"/>
    <property type="match status" value="1"/>
</dbReference>